<dbReference type="AlphaFoldDB" id="A0A9W7B9C4"/>
<dbReference type="Gene3D" id="3.40.50.300">
    <property type="entry name" value="P-loop containing nucleotide triphosphate hydrolases"/>
    <property type="match status" value="1"/>
</dbReference>
<evidence type="ECO:0000256" key="15">
    <source>
        <dbReference type="ARBA" id="ARBA00023306"/>
    </source>
</evidence>
<keyword evidence="7" id="KW-0547">Nucleotide-binding</keyword>
<evidence type="ECO:0000256" key="13">
    <source>
        <dbReference type="ARBA" id="ARBA00023125"/>
    </source>
</evidence>
<dbReference type="GO" id="GO:0017116">
    <property type="term" value="F:single-stranded DNA helicase activity"/>
    <property type="evidence" value="ECO:0007669"/>
    <property type="project" value="TreeGrafter"/>
</dbReference>
<sequence>MSTPKRRRIQADDESEDEGNDQIPFQSPEQQQDDEEDDPRYDSSDEREKIDGDFDDAPPSEDEGEGEDLIENMEADYQQIAELDQYDSQMLDDRKYQGMTFDERKLAEEENARRAARAQGLEDLLADDGEEDDERKADRRGRFQRGQESEFADEDVEVDDESDIENDDELDLKALDQVQLREFLAQDKTRRIINKKFWKFLSTFIPNDGDGGDGDDGEPEGGNNGRKRKKKGKNGKPVYNTRIFKMCASNLSSLEVSFIHLSEDEPQLAIFLADAPADMLELLDQVATKYTMKLFPEYGNIKDEIFVRITNLPISDSLRDLRQAHLNSLIKVSGVVTRRTGVQPQLKLAKYNCVRCGNTLGPFRVDNDKDFKPSACPNCSSYGPFKLNTAKTLYKNFQRVTLQEMPGNVPAGRVPRSKDVIMLNDLIDQARPGESVEITGVYTHCHDYGLTEKTGFPVFNTQIVANHVLKKEDLMSASALSEKDKQDIFELAKDPKIGEKIINSIAPSIWGMTHAKRSIALSLFGGVPKNVSGHRIRSDINVLLLGDPGVAKSQLLKYAEKTAPRAVYSTGKGASAVGLTAAVRKDPITKEWTLEGGALVLADKGVCLIDEFDKMNEGDRTSIHEAMEQQSISVSKAGIVTSLQARCSVIAAANPIGGRYDSSCTLAENVELTDPILQRFDCLVVLQDTVNPIQDEQLAKFVTGSHMRSSPTDELADIGRGDGVATRLQQEEEEGEKDLINDKNEVTIPQSLLRKYIQYARTNVHPQLKGFDQDKVASLYADLRRESSIHGGVPIAVRHIESVMRMAEAHARMHLREYVREDDVDMAIRVMVESFIDSQKFSVRRALRKGFNKYLVSDNDKTHLLLHALNQLVKENQTYLQLKRQTVSEIRVFMDEFEQKAKEMNIFDVNTFYTSQEFKDASYSIDRETKAIWRPITSG</sequence>
<dbReference type="EMBL" id="BRXX01000061">
    <property type="protein sequence ID" value="GMH86496.1"/>
    <property type="molecule type" value="Genomic_DNA"/>
</dbReference>
<feature type="compositionally biased region" description="Acidic residues" evidence="16">
    <location>
        <begin position="53"/>
        <end position="74"/>
    </location>
</feature>
<feature type="compositionally biased region" description="Acidic residues" evidence="16">
    <location>
        <begin position="124"/>
        <end position="133"/>
    </location>
</feature>
<dbReference type="InterPro" id="IPR018525">
    <property type="entry name" value="MCM_CS"/>
</dbReference>
<comment type="subcellular location">
    <subcellularLocation>
        <location evidence="1">Nucleus</location>
    </subcellularLocation>
</comment>
<dbReference type="GO" id="GO:0042555">
    <property type="term" value="C:MCM complex"/>
    <property type="evidence" value="ECO:0007669"/>
    <property type="project" value="InterPro"/>
</dbReference>
<feature type="region of interest" description="Disordered" evidence="16">
    <location>
        <begin position="110"/>
        <end position="168"/>
    </location>
</feature>
<feature type="region of interest" description="Disordered" evidence="16">
    <location>
        <begin position="208"/>
        <end position="236"/>
    </location>
</feature>
<dbReference type="GO" id="GO:0005524">
    <property type="term" value="F:ATP binding"/>
    <property type="evidence" value="ECO:0007669"/>
    <property type="project" value="UniProtKB-KW"/>
</dbReference>
<proteinExistence type="inferred from homology"/>
<keyword evidence="8" id="KW-0863">Zinc-finger</keyword>
<dbReference type="InterPro" id="IPR041562">
    <property type="entry name" value="MCM_lid"/>
</dbReference>
<evidence type="ECO:0000256" key="6">
    <source>
        <dbReference type="ARBA" id="ARBA00022723"/>
    </source>
</evidence>
<dbReference type="GO" id="GO:1902975">
    <property type="term" value="P:mitotic DNA replication initiation"/>
    <property type="evidence" value="ECO:0007669"/>
    <property type="project" value="TreeGrafter"/>
</dbReference>
<dbReference type="GO" id="GO:0008270">
    <property type="term" value="F:zinc ion binding"/>
    <property type="evidence" value="ECO:0007669"/>
    <property type="project" value="UniProtKB-KW"/>
</dbReference>
<evidence type="ECO:0000256" key="9">
    <source>
        <dbReference type="ARBA" id="ARBA00022801"/>
    </source>
</evidence>
<accession>A0A9W7B9C4</accession>
<dbReference type="PANTHER" id="PTHR11630">
    <property type="entry name" value="DNA REPLICATION LICENSING FACTOR MCM FAMILY MEMBER"/>
    <property type="match status" value="1"/>
</dbReference>
<evidence type="ECO:0000256" key="3">
    <source>
        <dbReference type="ARBA" id="ARBA00012551"/>
    </source>
</evidence>
<keyword evidence="9" id="KW-0378">Hydrolase</keyword>
<dbReference type="FunFam" id="3.40.50.300:FF:000138">
    <property type="entry name" value="DNA helicase"/>
    <property type="match status" value="1"/>
</dbReference>
<evidence type="ECO:0000259" key="17">
    <source>
        <dbReference type="PROSITE" id="PS50051"/>
    </source>
</evidence>
<organism evidence="18 19">
    <name type="scientific">Triparma verrucosa</name>
    <dbReference type="NCBI Taxonomy" id="1606542"/>
    <lineage>
        <taxon>Eukaryota</taxon>
        <taxon>Sar</taxon>
        <taxon>Stramenopiles</taxon>
        <taxon>Ochrophyta</taxon>
        <taxon>Bolidophyceae</taxon>
        <taxon>Parmales</taxon>
        <taxon>Triparmaceae</taxon>
        <taxon>Triparma</taxon>
    </lineage>
</organism>
<dbReference type="GO" id="GO:0043138">
    <property type="term" value="F:3'-5' DNA helicase activity"/>
    <property type="evidence" value="ECO:0007669"/>
    <property type="project" value="TreeGrafter"/>
</dbReference>
<dbReference type="SUPFAM" id="SSF50249">
    <property type="entry name" value="Nucleic acid-binding proteins"/>
    <property type="match status" value="1"/>
</dbReference>
<dbReference type="Pfam" id="PF17855">
    <property type="entry name" value="MCM_lid"/>
    <property type="match status" value="1"/>
</dbReference>
<evidence type="ECO:0000256" key="10">
    <source>
        <dbReference type="ARBA" id="ARBA00022806"/>
    </source>
</evidence>
<keyword evidence="10" id="KW-0347">Helicase</keyword>
<evidence type="ECO:0000256" key="11">
    <source>
        <dbReference type="ARBA" id="ARBA00022833"/>
    </source>
</evidence>
<dbReference type="GO" id="GO:0003697">
    <property type="term" value="F:single-stranded DNA binding"/>
    <property type="evidence" value="ECO:0007669"/>
    <property type="project" value="TreeGrafter"/>
</dbReference>
<dbReference type="SUPFAM" id="SSF52540">
    <property type="entry name" value="P-loop containing nucleoside triphosphate hydrolases"/>
    <property type="match status" value="1"/>
</dbReference>
<dbReference type="PRINTS" id="PR01657">
    <property type="entry name" value="MCMFAMILY"/>
</dbReference>
<dbReference type="EC" id="3.6.4.12" evidence="3"/>
<dbReference type="Pfam" id="PF14551">
    <property type="entry name" value="MCM_N"/>
    <property type="match status" value="1"/>
</dbReference>
<evidence type="ECO:0000256" key="12">
    <source>
        <dbReference type="ARBA" id="ARBA00022840"/>
    </source>
</evidence>
<dbReference type="Proteomes" id="UP001165160">
    <property type="component" value="Unassembled WGS sequence"/>
</dbReference>
<keyword evidence="13" id="KW-0238">DNA-binding</keyword>
<comment type="caution">
    <text evidence="18">The sequence shown here is derived from an EMBL/GenBank/DDBJ whole genome shotgun (WGS) entry which is preliminary data.</text>
</comment>
<keyword evidence="6" id="KW-0479">Metal-binding</keyword>
<dbReference type="InterPro" id="IPR008045">
    <property type="entry name" value="MCM2"/>
</dbReference>
<evidence type="ECO:0000256" key="14">
    <source>
        <dbReference type="ARBA" id="ARBA00023242"/>
    </source>
</evidence>
<dbReference type="Pfam" id="PF23669">
    <property type="entry name" value="WHD_MCM2"/>
    <property type="match status" value="1"/>
</dbReference>
<feature type="compositionally biased region" description="Acidic residues" evidence="16">
    <location>
        <begin position="210"/>
        <end position="219"/>
    </location>
</feature>
<evidence type="ECO:0000256" key="2">
    <source>
        <dbReference type="ARBA" id="ARBA00008010"/>
    </source>
</evidence>
<dbReference type="Gene3D" id="3.30.1640.10">
    <property type="entry name" value="mini-chromosome maintenance (MCM) complex, chain A, domain 1"/>
    <property type="match status" value="1"/>
</dbReference>
<keyword evidence="15" id="KW-0131">Cell cycle</keyword>
<dbReference type="PROSITE" id="PS00847">
    <property type="entry name" value="MCM_1"/>
    <property type="match status" value="1"/>
</dbReference>
<dbReference type="PROSITE" id="PS50051">
    <property type="entry name" value="MCM_2"/>
    <property type="match status" value="1"/>
</dbReference>
<feature type="region of interest" description="Disordered" evidence="16">
    <location>
        <begin position="1"/>
        <end position="74"/>
    </location>
</feature>
<dbReference type="InterPro" id="IPR031327">
    <property type="entry name" value="MCM"/>
</dbReference>
<feature type="compositionally biased region" description="Basic and acidic residues" evidence="16">
    <location>
        <begin position="134"/>
        <end position="148"/>
    </location>
</feature>
<dbReference type="InterPro" id="IPR027925">
    <property type="entry name" value="MCM_N"/>
</dbReference>
<keyword evidence="12" id="KW-0067">ATP-binding</keyword>
<dbReference type="GO" id="GO:0000727">
    <property type="term" value="P:double-strand break repair via break-induced replication"/>
    <property type="evidence" value="ECO:0007669"/>
    <property type="project" value="TreeGrafter"/>
</dbReference>
<dbReference type="Gene3D" id="2.40.50.140">
    <property type="entry name" value="Nucleic acid-binding proteins"/>
    <property type="match status" value="1"/>
</dbReference>
<reference evidence="19" key="1">
    <citation type="journal article" date="2023" name="Commun. Biol.">
        <title>Genome analysis of Parmales, the sister group of diatoms, reveals the evolutionary specialization of diatoms from phago-mixotrophs to photoautotrophs.</title>
        <authorList>
            <person name="Ban H."/>
            <person name="Sato S."/>
            <person name="Yoshikawa S."/>
            <person name="Yamada K."/>
            <person name="Nakamura Y."/>
            <person name="Ichinomiya M."/>
            <person name="Sato N."/>
            <person name="Blanc-Mathieu R."/>
            <person name="Endo H."/>
            <person name="Kuwata A."/>
            <person name="Ogata H."/>
        </authorList>
    </citation>
    <scope>NUCLEOTIDE SEQUENCE [LARGE SCALE GENOMIC DNA]</scope>
    <source>
        <strain evidence="19">NIES 3699</strain>
    </source>
</reference>
<evidence type="ECO:0000256" key="1">
    <source>
        <dbReference type="ARBA" id="ARBA00004123"/>
    </source>
</evidence>
<dbReference type="Gene3D" id="2.20.28.10">
    <property type="match status" value="1"/>
</dbReference>
<dbReference type="GO" id="GO:0005634">
    <property type="term" value="C:nucleus"/>
    <property type="evidence" value="ECO:0007669"/>
    <property type="project" value="UniProtKB-SubCell"/>
</dbReference>
<evidence type="ECO:0000313" key="19">
    <source>
        <dbReference type="Proteomes" id="UP001165160"/>
    </source>
</evidence>
<comment type="similarity">
    <text evidence="2">Belongs to the MCM family.</text>
</comment>
<dbReference type="Pfam" id="PF17207">
    <property type="entry name" value="MCM_OB"/>
    <property type="match status" value="1"/>
</dbReference>
<evidence type="ECO:0000256" key="16">
    <source>
        <dbReference type="SAM" id="MobiDB-lite"/>
    </source>
</evidence>
<dbReference type="Pfam" id="PF00493">
    <property type="entry name" value="MCM"/>
    <property type="match status" value="1"/>
</dbReference>
<evidence type="ECO:0000256" key="4">
    <source>
        <dbReference type="ARBA" id="ARBA00018925"/>
    </source>
</evidence>
<evidence type="ECO:0000256" key="7">
    <source>
        <dbReference type="ARBA" id="ARBA00022741"/>
    </source>
</evidence>
<protein>
    <recommendedName>
        <fullName evidence="4">DNA replication licensing factor MCM2</fullName>
        <ecNumber evidence="3">3.6.4.12</ecNumber>
    </recommendedName>
</protein>
<dbReference type="InterPro" id="IPR012340">
    <property type="entry name" value="NA-bd_OB-fold"/>
</dbReference>
<feature type="domain" description="MCM C-terminal AAA(+) ATPase" evidence="17">
    <location>
        <begin position="497"/>
        <end position="702"/>
    </location>
</feature>
<gene>
    <name evidence="18" type="ORF">TrVE_jg4662</name>
</gene>
<dbReference type="GO" id="GO:0016787">
    <property type="term" value="F:hydrolase activity"/>
    <property type="evidence" value="ECO:0007669"/>
    <property type="project" value="UniProtKB-KW"/>
</dbReference>
<dbReference type="InterPro" id="IPR027417">
    <property type="entry name" value="P-loop_NTPase"/>
</dbReference>
<keyword evidence="11" id="KW-0862">Zinc</keyword>
<dbReference type="InterPro" id="IPR001208">
    <property type="entry name" value="MCM_dom"/>
</dbReference>
<dbReference type="SMART" id="SM00350">
    <property type="entry name" value="MCM"/>
    <property type="match status" value="1"/>
</dbReference>
<feature type="compositionally biased region" description="Acidic residues" evidence="16">
    <location>
        <begin position="150"/>
        <end position="168"/>
    </location>
</feature>
<keyword evidence="5" id="KW-0235">DNA replication</keyword>
<keyword evidence="19" id="KW-1185">Reference proteome</keyword>
<dbReference type="InterPro" id="IPR033762">
    <property type="entry name" value="MCM_OB"/>
</dbReference>
<name>A0A9W7B9C4_9STRA</name>
<dbReference type="PRINTS" id="PR01658">
    <property type="entry name" value="MCMPROTEIN2"/>
</dbReference>
<evidence type="ECO:0000256" key="5">
    <source>
        <dbReference type="ARBA" id="ARBA00022705"/>
    </source>
</evidence>
<evidence type="ECO:0000256" key="8">
    <source>
        <dbReference type="ARBA" id="ARBA00022771"/>
    </source>
</evidence>
<dbReference type="Pfam" id="PF12619">
    <property type="entry name" value="MCM2_N"/>
    <property type="match status" value="1"/>
</dbReference>
<keyword evidence="14" id="KW-0539">Nucleus</keyword>
<feature type="compositionally biased region" description="Basic residues" evidence="16">
    <location>
        <begin position="225"/>
        <end position="234"/>
    </location>
</feature>
<dbReference type="InterPro" id="IPR059098">
    <property type="entry name" value="WHD_MCM2"/>
</dbReference>
<evidence type="ECO:0000313" key="18">
    <source>
        <dbReference type="EMBL" id="GMH86496.1"/>
    </source>
</evidence>
<dbReference type="PANTHER" id="PTHR11630:SF44">
    <property type="entry name" value="DNA REPLICATION LICENSING FACTOR MCM2"/>
    <property type="match status" value="1"/>
</dbReference>
<feature type="compositionally biased region" description="Basic and acidic residues" evidence="16">
    <location>
        <begin position="40"/>
        <end position="52"/>
    </location>
</feature>